<feature type="compositionally biased region" description="Pro residues" evidence="1">
    <location>
        <begin position="118"/>
        <end position="131"/>
    </location>
</feature>
<protein>
    <submittedName>
        <fullName evidence="2">Uncharacterized protein</fullName>
    </submittedName>
</protein>
<organism evidence="2 3">
    <name type="scientific">Portunus trituberculatus</name>
    <name type="common">Swimming crab</name>
    <name type="synonym">Neptunus trituberculatus</name>
    <dbReference type="NCBI Taxonomy" id="210409"/>
    <lineage>
        <taxon>Eukaryota</taxon>
        <taxon>Metazoa</taxon>
        <taxon>Ecdysozoa</taxon>
        <taxon>Arthropoda</taxon>
        <taxon>Crustacea</taxon>
        <taxon>Multicrustacea</taxon>
        <taxon>Malacostraca</taxon>
        <taxon>Eumalacostraca</taxon>
        <taxon>Eucarida</taxon>
        <taxon>Decapoda</taxon>
        <taxon>Pleocyemata</taxon>
        <taxon>Brachyura</taxon>
        <taxon>Eubrachyura</taxon>
        <taxon>Portunoidea</taxon>
        <taxon>Portunidae</taxon>
        <taxon>Portuninae</taxon>
        <taxon>Portunus</taxon>
    </lineage>
</organism>
<feature type="region of interest" description="Disordered" evidence="1">
    <location>
        <begin position="1"/>
        <end position="26"/>
    </location>
</feature>
<feature type="region of interest" description="Disordered" evidence="1">
    <location>
        <begin position="101"/>
        <end position="136"/>
    </location>
</feature>
<evidence type="ECO:0000313" key="2">
    <source>
        <dbReference type="EMBL" id="MPC91046.1"/>
    </source>
</evidence>
<comment type="caution">
    <text evidence="2">The sequence shown here is derived from an EMBL/GenBank/DDBJ whole genome shotgun (WGS) entry which is preliminary data.</text>
</comment>
<evidence type="ECO:0000313" key="3">
    <source>
        <dbReference type="Proteomes" id="UP000324222"/>
    </source>
</evidence>
<proteinExistence type="predicted"/>
<dbReference type="EMBL" id="VSRR010086388">
    <property type="protein sequence ID" value="MPC91046.1"/>
    <property type="molecule type" value="Genomic_DNA"/>
</dbReference>
<keyword evidence="3" id="KW-1185">Reference proteome</keyword>
<gene>
    <name evidence="2" type="ORF">E2C01_086059</name>
</gene>
<evidence type="ECO:0000256" key="1">
    <source>
        <dbReference type="SAM" id="MobiDB-lite"/>
    </source>
</evidence>
<sequence>MTRKTSGAVSEGAARGRVEWESEGAAFHQAPAVTTAHKQYPGSGGRSLVGRAGVPPASRAPRASPAAVLSVVAGEAARVRRVPGGGLGTRRGHAARHIHRGTKGSALPTGHSSVARPLTPPPTALPRPSPPSHSQLHVRPNLAHLLQVAVIELIGLARCRRGGRGGTEEVARKIAQGSRAVFIVSATEDQKGQ</sequence>
<name>A0A5B7JAI2_PORTR</name>
<reference evidence="2 3" key="1">
    <citation type="submission" date="2019-05" db="EMBL/GenBank/DDBJ databases">
        <title>Another draft genome of Portunus trituberculatus and its Hox gene families provides insights of decapod evolution.</title>
        <authorList>
            <person name="Jeong J.-H."/>
            <person name="Song I."/>
            <person name="Kim S."/>
            <person name="Choi T."/>
            <person name="Kim D."/>
            <person name="Ryu S."/>
            <person name="Kim W."/>
        </authorList>
    </citation>
    <scope>NUCLEOTIDE SEQUENCE [LARGE SCALE GENOMIC DNA]</scope>
    <source>
        <tissue evidence="2">Muscle</tissue>
    </source>
</reference>
<accession>A0A5B7JAI2</accession>
<dbReference type="Proteomes" id="UP000324222">
    <property type="component" value="Unassembled WGS sequence"/>
</dbReference>
<dbReference type="AlphaFoldDB" id="A0A5B7JAI2"/>